<dbReference type="GO" id="GO:0006633">
    <property type="term" value="P:fatty acid biosynthetic process"/>
    <property type="evidence" value="ECO:0007669"/>
    <property type="project" value="TreeGrafter"/>
</dbReference>
<dbReference type="Gene3D" id="3.40.50.720">
    <property type="entry name" value="NAD(P)-binding Rossmann-like Domain"/>
    <property type="match status" value="3"/>
</dbReference>
<dbReference type="Pfam" id="PF00107">
    <property type="entry name" value="ADH_zinc_N"/>
    <property type="match status" value="1"/>
</dbReference>
<dbReference type="InterPro" id="IPR020807">
    <property type="entry name" value="PKS_DH"/>
</dbReference>
<dbReference type="SUPFAM" id="SSF52151">
    <property type="entry name" value="FabD/lysophospholipase-like"/>
    <property type="match status" value="1"/>
</dbReference>
<dbReference type="SMART" id="SM00823">
    <property type="entry name" value="PKS_PP"/>
    <property type="match status" value="1"/>
</dbReference>
<dbReference type="Pfam" id="PF08240">
    <property type="entry name" value="ADH_N"/>
    <property type="match status" value="1"/>
</dbReference>
<dbReference type="InterPro" id="IPR036291">
    <property type="entry name" value="NAD(P)-bd_dom_sf"/>
</dbReference>
<feature type="region of interest" description="N-terminal hotdog fold" evidence="7">
    <location>
        <begin position="491"/>
        <end position="614"/>
    </location>
</feature>
<dbReference type="PANTHER" id="PTHR43775">
    <property type="entry name" value="FATTY ACID SYNTHASE"/>
    <property type="match status" value="1"/>
</dbReference>
<dbReference type="InterPro" id="IPR049900">
    <property type="entry name" value="PKS_mFAS_DH"/>
</dbReference>
<dbReference type="PANTHER" id="PTHR43775:SF37">
    <property type="entry name" value="SI:DKEY-61P9.11"/>
    <property type="match status" value="1"/>
</dbReference>
<dbReference type="InterPro" id="IPR016036">
    <property type="entry name" value="Malonyl_transacylase_ACP-bd"/>
</dbReference>
<feature type="compositionally biased region" description="Basic and acidic residues" evidence="8">
    <location>
        <begin position="19"/>
        <end position="37"/>
    </location>
</feature>
<dbReference type="Gene3D" id="3.40.366.10">
    <property type="entry name" value="Malonyl-Coenzyme A Acyl Carrier Protein, domain 2"/>
    <property type="match status" value="1"/>
</dbReference>
<dbReference type="InterPro" id="IPR049552">
    <property type="entry name" value="PKS_DH_N"/>
</dbReference>
<dbReference type="PROSITE" id="PS50075">
    <property type="entry name" value="CARRIER"/>
    <property type="match status" value="1"/>
</dbReference>
<dbReference type="InterPro" id="IPR042104">
    <property type="entry name" value="PKS_dehydratase_sf"/>
</dbReference>
<protein>
    <submittedName>
        <fullName evidence="11">SDR family NAD(P)-dependent oxidoreductase</fullName>
    </submittedName>
</protein>
<evidence type="ECO:0000256" key="8">
    <source>
        <dbReference type="SAM" id="MobiDB-lite"/>
    </source>
</evidence>
<dbReference type="SUPFAM" id="SSF50129">
    <property type="entry name" value="GroES-like"/>
    <property type="match status" value="1"/>
</dbReference>
<dbReference type="Pfam" id="PF14765">
    <property type="entry name" value="PS-DH"/>
    <property type="match status" value="1"/>
</dbReference>
<dbReference type="SMART" id="SM00822">
    <property type="entry name" value="PKS_KR"/>
    <property type="match status" value="1"/>
</dbReference>
<feature type="active site" description="Proton donor; for dehydratase activity" evidence="7">
    <location>
        <position position="687"/>
    </location>
</feature>
<dbReference type="InterPro" id="IPR049551">
    <property type="entry name" value="PKS_DH_C"/>
</dbReference>
<keyword evidence="5" id="KW-0511">Multifunctional enzyme</keyword>
<organism evidence="11 12">
    <name type="scientific">Nocardia terrae</name>
    <dbReference type="NCBI Taxonomy" id="2675851"/>
    <lineage>
        <taxon>Bacteria</taxon>
        <taxon>Bacillati</taxon>
        <taxon>Actinomycetota</taxon>
        <taxon>Actinomycetes</taxon>
        <taxon>Mycobacteriales</taxon>
        <taxon>Nocardiaceae</taxon>
        <taxon>Nocardia</taxon>
    </lineage>
</organism>
<dbReference type="Gene3D" id="1.10.1200.10">
    <property type="entry name" value="ACP-like"/>
    <property type="match status" value="1"/>
</dbReference>
<keyword evidence="12" id="KW-1185">Reference proteome</keyword>
<feature type="region of interest" description="C-terminal hotdog fold" evidence="7">
    <location>
        <begin position="625"/>
        <end position="769"/>
    </location>
</feature>
<comment type="caution">
    <text evidence="11">The sequence shown here is derived from an EMBL/GenBank/DDBJ whole genome shotgun (WGS) entry which is preliminary data.</text>
</comment>
<dbReference type="InterPro" id="IPR014043">
    <property type="entry name" value="Acyl_transferase_dom"/>
</dbReference>
<evidence type="ECO:0000256" key="3">
    <source>
        <dbReference type="ARBA" id="ARBA00022679"/>
    </source>
</evidence>
<dbReference type="FunFam" id="3.40.366.10:FF:000002">
    <property type="entry name" value="Probable polyketide synthase 2"/>
    <property type="match status" value="1"/>
</dbReference>
<dbReference type="InterPro" id="IPR016035">
    <property type="entry name" value="Acyl_Trfase/lysoPLipase"/>
</dbReference>
<dbReference type="InterPro" id="IPR020806">
    <property type="entry name" value="PKS_PP-bd"/>
</dbReference>
<dbReference type="SUPFAM" id="SSF47336">
    <property type="entry name" value="ACP-like"/>
    <property type="match status" value="1"/>
</dbReference>
<keyword evidence="2" id="KW-0597">Phosphoprotein</keyword>
<dbReference type="InterPro" id="IPR020843">
    <property type="entry name" value="ER"/>
</dbReference>
<keyword evidence="1" id="KW-0596">Phosphopantetheine</keyword>
<dbReference type="InterPro" id="IPR001227">
    <property type="entry name" value="Ac_transferase_dom_sf"/>
</dbReference>
<evidence type="ECO:0000259" key="10">
    <source>
        <dbReference type="PROSITE" id="PS52019"/>
    </source>
</evidence>
<keyword evidence="6" id="KW-0012">Acyltransferase</keyword>
<dbReference type="FunFam" id="3.40.50.720:FF:000209">
    <property type="entry name" value="Polyketide synthase Pks12"/>
    <property type="match status" value="1"/>
</dbReference>
<dbReference type="SUPFAM" id="SSF51735">
    <property type="entry name" value="NAD(P)-binding Rossmann-fold domains"/>
    <property type="match status" value="3"/>
</dbReference>
<dbReference type="PROSITE" id="PS52019">
    <property type="entry name" value="PKS_MFAS_DH"/>
    <property type="match status" value="1"/>
</dbReference>
<evidence type="ECO:0000259" key="9">
    <source>
        <dbReference type="PROSITE" id="PS50075"/>
    </source>
</evidence>
<dbReference type="SMART" id="SM00829">
    <property type="entry name" value="PKS_ER"/>
    <property type="match status" value="1"/>
</dbReference>
<accession>A0A7K1USM3</accession>
<dbReference type="SMART" id="SM00827">
    <property type="entry name" value="PKS_AT"/>
    <property type="match status" value="1"/>
</dbReference>
<feature type="region of interest" description="Disordered" evidence="8">
    <location>
        <begin position="17"/>
        <end position="77"/>
    </location>
</feature>
<keyword evidence="4" id="KW-0521">NADP</keyword>
<evidence type="ECO:0000313" key="11">
    <source>
        <dbReference type="EMBL" id="MVU77347.1"/>
    </source>
</evidence>
<proteinExistence type="predicted"/>
<dbReference type="Gene3D" id="3.90.180.10">
    <property type="entry name" value="Medium-chain alcohol dehydrogenases, catalytic domain"/>
    <property type="match status" value="1"/>
</dbReference>
<sequence>MLPLSARNETALRILASRLIERETGAAENGDRRVDERSGDEDAASERDGGDGEGETGNDPAAVDPGHDHAGTTEDPSLGDVTAALWARRAHHPLRTAFAYRGEDDLRAQLAEFAQGGGPGPARTVVAVPTAPVFVFSGMGPQWWGMGRGLLEADGVFAKAAREIDGAFEALSGWSIIGELMRAEGDSRVTRTAIAQPANFLVQAALTAELAALGIRPAAVVGHSVGEVVAAYVSGALSLRDALLVSYHRSRLQATTAGAGGMLAVGLSEEQAVERVAGMGGVSIAAVNSPSAVTLSGEVEELELLRESLSGEGIFARALRVEVPYHSHLMDPILDELRSELGGLDPGGTRIPLWSTVTGTELDGAEWDAGYWCRNVREPVHFAATVEGLLAAGHQLFLEVGPHPVLSGNIREVLVQRGTPGAVIGTLAREADDQDRLLRTVAELYRAGALDTARPPGASTGAVVHRELPRYPWQRRVLWTEDPATESDRRGATTGYAMLGERTGASTPEWEVQLSVSNLPWLSDHVVDGSVVLPGAAYLDAALSAVALRTGRQSFGLESVRFIAPLVVDQHEIPVVRIDVEETTRRFTVRSRTATGTAWKVNASGRLIEADVDPRTADVAPPADGIEIGADVLYDGLAAHGLSYGPAFRLIERAHVGRDTVVAELDLSALAENGSALTHLAHPAVIDAALQCFAALYARSADAESAVVIPASVAGVRWSGPFPERPVVLVTRSGADALSADIRIASPEGRVALTLSGVRFSRIGGTPDIHDRLDGLFYEPVWSMTEDTGTGSAAAQPVPDEFLLVVSLGPNVSQRAKEIAAARRSSEILTIEAETDEHPLVAQLRAAHSGENGGHTRVVVVADSELEAVQNVYGLAVVARAVGRLLDGDDETAAVEHAEVRAVVVTENAFCLPLDRFAHTAQSALIGARRTLLNEQSAAQWRLIDAEATTPAAAVIEQVFTDPSGPVRADEIALRAGACWTLNMRRTLRERLAGRDAEIALTDPDSAFRLEIPRTRLLSELAWRAVDRVAPGPDEIEIRLDAVGLNYKDALKVLGVLTEHELAGTYFGTDLGMDAFGVVERVGAEVTGIVPGDRMSVCARDLVRRYVTLRPDEGATMRIESDPDREIDPCRCSSILPFLTAEFALTELARLQPGETVLIHGAAGGMGMAAVQVATRVGAQVIATAGTDERRAVARALGAHEVLNSRSISFVDEVLRLTDGRGVDVVYNSSPGEILQQNLRAAAEFGRIIEIGKADIYTGGTIDLRPFDRNLSFFAVDMDRALAVRPDFVRRASRRAMDALDDGTYSYLPYTAFDLEHVADAFETVARSKQIGRVVVDLRAETPIVRAKQPVLQLDSEGSYLVTGGFGAFGLATARWLARTGARRLVLVGRQGATSDIARATLAEFASTGVEVVEERVDVSDYDAVAGLIGRIQRSGHPLRGVFHAAGVVNNLEISQITVESLEEIFGPKAAGAVHLDNALTAAGIEPELFVLYSSASSVVGISPQMGYAAANAVLDGLAAARRARGAAALSVNWGFLSGGGGMADYDAITRYAEMTGYRAVDMDAATDLLAECLLLDLPQALVMEVDWARWATAHRASTRTARFAEQVASAGGGASGAAGLRAEVLALGADQRAEVVAYLLAEQLATVLGVDAETVDLDTPLPDLGLDSLMGMEFGARVVQVLGTQMSVLAVIGLTLRGLGGRIAEQIAQEEERAARADGE</sequence>
<evidence type="ECO:0000256" key="1">
    <source>
        <dbReference type="ARBA" id="ARBA00022450"/>
    </source>
</evidence>
<dbReference type="InterPro" id="IPR036736">
    <property type="entry name" value="ACP-like_sf"/>
</dbReference>
<feature type="domain" description="Carrier" evidence="9">
    <location>
        <begin position="1635"/>
        <end position="1716"/>
    </location>
</feature>
<evidence type="ECO:0000313" key="12">
    <source>
        <dbReference type="Proteomes" id="UP000466794"/>
    </source>
</evidence>
<evidence type="ECO:0000256" key="7">
    <source>
        <dbReference type="PROSITE-ProRule" id="PRU01363"/>
    </source>
</evidence>
<evidence type="ECO:0000256" key="4">
    <source>
        <dbReference type="ARBA" id="ARBA00022857"/>
    </source>
</evidence>
<name>A0A7K1USM3_9NOCA</name>
<dbReference type="InterPro" id="IPR011032">
    <property type="entry name" value="GroES-like_sf"/>
</dbReference>
<dbReference type="SUPFAM" id="SSF55048">
    <property type="entry name" value="Probable ACP-binding domain of malonyl-CoA ACP transacylase"/>
    <property type="match status" value="1"/>
</dbReference>
<dbReference type="InterPro" id="IPR013149">
    <property type="entry name" value="ADH-like_C"/>
</dbReference>
<evidence type="ECO:0000256" key="2">
    <source>
        <dbReference type="ARBA" id="ARBA00022553"/>
    </source>
</evidence>
<dbReference type="SMART" id="SM00826">
    <property type="entry name" value="PKS_DH"/>
    <property type="match status" value="1"/>
</dbReference>
<dbReference type="InterPro" id="IPR050091">
    <property type="entry name" value="PKS_NRPS_Biosynth_Enz"/>
</dbReference>
<dbReference type="GO" id="GO:0031177">
    <property type="term" value="F:phosphopantetheine binding"/>
    <property type="evidence" value="ECO:0007669"/>
    <property type="project" value="InterPro"/>
</dbReference>
<dbReference type="Pfam" id="PF00550">
    <property type="entry name" value="PP-binding"/>
    <property type="match status" value="1"/>
</dbReference>
<dbReference type="CDD" id="cd05195">
    <property type="entry name" value="enoyl_red"/>
    <property type="match status" value="1"/>
</dbReference>
<dbReference type="InterPro" id="IPR013968">
    <property type="entry name" value="PKS_KR"/>
</dbReference>
<keyword evidence="3" id="KW-0808">Transferase</keyword>
<dbReference type="Gene3D" id="3.10.129.110">
    <property type="entry name" value="Polyketide synthase dehydratase"/>
    <property type="match status" value="1"/>
</dbReference>
<dbReference type="InterPro" id="IPR057326">
    <property type="entry name" value="KR_dom"/>
</dbReference>
<dbReference type="GO" id="GO:0004312">
    <property type="term" value="F:fatty acid synthase activity"/>
    <property type="evidence" value="ECO:0007669"/>
    <property type="project" value="TreeGrafter"/>
</dbReference>
<gene>
    <name evidence="11" type="ORF">GPX89_08815</name>
</gene>
<dbReference type="InterPro" id="IPR009081">
    <property type="entry name" value="PP-bd_ACP"/>
</dbReference>
<feature type="domain" description="PKS/mFAS DH" evidence="10">
    <location>
        <begin position="491"/>
        <end position="769"/>
    </location>
</feature>
<evidence type="ECO:0000256" key="6">
    <source>
        <dbReference type="ARBA" id="ARBA00023315"/>
    </source>
</evidence>
<dbReference type="EMBL" id="WRPP01000001">
    <property type="protein sequence ID" value="MVU77347.1"/>
    <property type="molecule type" value="Genomic_DNA"/>
</dbReference>
<dbReference type="GO" id="GO:0016491">
    <property type="term" value="F:oxidoreductase activity"/>
    <property type="evidence" value="ECO:0007669"/>
    <property type="project" value="InterPro"/>
</dbReference>
<dbReference type="InterPro" id="IPR013154">
    <property type="entry name" value="ADH-like_N"/>
</dbReference>
<dbReference type="Pfam" id="PF21089">
    <property type="entry name" value="PKS_DH_N"/>
    <property type="match status" value="1"/>
</dbReference>
<dbReference type="Pfam" id="PF08659">
    <property type="entry name" value="KR"/>
    <property type="match status" value="1"/>
</dbReference>
<reference evidence="11 12" key="1">
    <citation type="submission" date="2019-12" db="EMBL/GenBank/DDBJ databases">
        <title>Nocardia sp. nov. ET3-3 isolated from soil.</title>
        <authorList>
            <person name="Kanchanasin P."/>
            <person name="Tanasupawat S."/>
            <person name="Yuki M."/>
            <person name="Kudo T."/>
        </authorList>
    </citation>
    <scope>NUCLEOTIDE SEQUENCE [LARGE SCALE GENOMIC DNA]</scope>
    <source>
        <strain evidence="11 12">ET3-3</strain>
    </source>
</reference>
<dbReference type="Proteomes" id="UP000466794">
    <property type="component" value="Unassembled WGS sequence"/>
</dbReference>
<feature type="active site" description="Proton acceptor; for dehydratase activity" evidence="7">
    <location>
        <position position="525"/>
    </location>
</feature>
<dbReference type="Gene3D" id="3.30.70.3290">
    <property type="match status" value="1"/>
</dbReference>
<dbReference type="Pfam" id="PF00698">
    <property type="entry name" value="Acyl_transf_1"/>
    <property type="match status" value="1"/>
</dbReference>
<evidence type="ECO:0000256" key="5">
    <source>
        <dbReference type="ARBA" id="ARBA00023268"/>
    </source>
</evidence>